<dbReference type="RefSeq" id="WP_222614340.1">
    <property type="nucleotide sequence ID" value="NZ_BKAU01000001.1"/>
</dbReference>
<organism evidence="2 3">
    <name type="scientific">Chitinophaga cymbidii</name>
    <dbReference type="NCBI Taxonomy" id="1096750"/>
    <lineage>
        <taxon>Bacteria</taxon>
        <taxon>Pseudomonadati</taxon>
        <taxon>Bacteroidota</taxon>
        <taxon>Chitinophagia</taxon>
        <taxon>Chitinophagales</taxon>
        <taxon>Chitinophagaceae</taxon>
        <taxon>Chitinophaga</taxon>
    </lineage>
</organism>
<dbReference type="Gene3D" id="3.30.1460.30">
    <property type="entry name" value="YgaC/TfoX-N like chaperone"/>
    <property type="match status" value="1"/>
</dbReference>
<gene>
    <name evidence="2" type="ORF">CCY01nite_21210</name>
</gene>
<dbReference type="EMBL" id="BKAU01000001">
    <property type="protein sequence ID" value="GEP95861.1"/>
    <property type="molecule type" value="Genomic_DNA"/>
</dbReference>
<feature type="domain" description="TfoX N-terminal" evidence="1">
    <location>
        <begin position="13"/>
        <end position="71"/>
    </location>
</feature>
<reference evidence="2 3" key="1">
    <citation type="submission" date="2019-07" db="EMBL/GenBank/DDBJ databases">
        <title>Whole genome shotgun sequence of Chitinophaga cymbidii NBRC 109752.</title>
        <authorList>
            <person name="Hosoyama A."/>
            <person name="Uohara A."/>
            <person name="Ohji S."/>
            <person name="Ichikawa N."/>
        </authorList>
    </citation>
    <scope>NUCLEOTIDE SEQUENCE [LARGE SCALE GENOMIC DNA]</scope>
    <source>
        <strain evidence="2 3">NBRC 109752</strain>
    </source>
</reference>
<sequence>MAFNEQLSNRIREALAAVPGVSEKRMFGGICYMVNDKMCVGVAGDEMMCRIGEEQYEQVLERNGCREMVFTGRPMKG</sequence>
<accession>A0A512RJH9</accession>
<dbReference type="Pfam" id="PF04993">
    <property type="entry name" value="TfoX_N"/>
    <property type="match status" value="1"/>
</dbReference>
<evidence type="ECO:0000313" key="2">
    <source>
        <dbReference type="EMBL" id="GEP95861.1"/>
    </source>
</evidence>
<keyword evidence="3" id="KW-1185">Reference proteome</keyword>
<proteinExistence type="predicted"/>
<evidence type="ECO:0000259" key="1">
    <source>
        <dbReference type="Pfam" id="PF04993"/>
    </source>
</evidence>
<dbReference type="Proteomes" id="UP000321436">
    <property type="component" value="Unassembled WGS sequence"/>
</dbReference>
<comment type="caution">
    <text evidence="2">The sequence shown here is derived from an EMBL/GenBank/DDBJ whole genome shotgun (WGS) entry which is preliminary data.</text>
</comment>
<dbReference type="AlphaFoldDB" id="A0A512RJH9"/>
<dbReference type="SUPFAM" id="SSF159894">
    <property type="entry name" value="YgaC/TfoX-N like"/>
    <property type="match status" value="1"/>
</dbReference>
<evidence type="ECO:0000313" key="3">
    <source>
        <dbReference type="Proteomes" id="UP000321436"/>
    </source>
</evidence>
<protein>
    <recommendedName>
        <fullName evidence="1">TfoX N-terminal domain-containing protein</fullName>
    </recommendedName>
</protein>
<dbReference type="InterPro" id="IPR007076">
    <property type="entry name" value="TfoX_N"/>
</dbReference>
<name>A0A512RJH9_9BACT</name>